<dbReference type="Gene3D" id="3.30.160.430">
    <property type="match status" value="1"/>
</dbReference>
<accession>A0A1Y2AI44</accession>
<dbReference type="GO" id="GO:0008017">
    <property type="term" value="F:microtubule binding"/>
    <property type="evidence" value="ECO:0007669"/>
    <property type="project" value="TreeGrafter"/>
</dbReference>
<organism evidence="12 13">
    <name type="scientific">Naematelia encephala</name>
    <dbReference type="NCBI Taxonomy" id="71784"/>
    <lineage>
        <taxon>Eukaryota</taxon>
        <taxon>Fungi</taxon>
        <taxon>Dikarya</taxon>
        <taxon>Basidiomycota</taxon>
        <taxon>Agaricomycotina</taxon>
        <taxon>Tremellomycetes</taxon>
        <taxon>Tremellales</taxon>
        <taxon>Naemateliaceae</taxon>
        <taxon>Naematelia</taxon>
    </lineage>
</organism>
<dbReference type="Proteomes" id="UP000193986">
    <property type="component" value="Unassembled WGS sequence"/>
</dbReference>
<feature type="region of interest" description="Disordered" evidence="11">
    <location>
        <begin position="1"/>
        <end position="36"/>
    </location>
</feature>
<evidence type="ECO:0000313" key="13">
    <source>
        <dbReference type="Proteomes" id="UP000193986"/>
    </source>
</evidence>
<dbReference type="PANTHER" id="PTHR22142">
    <property type="match status" value="1"/>
</dbReference>
<dbReference type="AlphaFoldDB" id="A0A1Y2AI44"/>
<comment type="subcellular location">
    <subcellularLocation>
        <location evidence="10">Nucleus</location>
    </subcellularLocation>
    <subcellularLocation>
        <location evidence="10">Chromosome</location>
        <location evidence="10">Centromere</location>
        <location evidence="10">Kinetochore</location>
    </subcellularLocation>
</comment>
<keyword evidence="8 10" id="KW-0131">Cell cycle</keyword>
<evidence type="ECO:0000256" key="4">
    <source>
        <dbReference type="ARBA" id="ARBA00022776"/>
    </source>
</evidence>
<evidence type="ECO:0000256" key="1">
    <source>
        <dbReference type="ARBA" id="ARBA00007804"/>
    </source>
</evidence>
<dbReference type="CDD" id="cd11565">
    <property type="entry name" value="RWD_Spc24"/>
    <property type="match status" value="1"/>
</dbReference>
<dbReference type="EMBL" id="MCFC01000098">
    <property type="protein sequence ID" value="ORY22134.1"/>
    <property type="molecule type" value="Genomic_DNA"/>
</dbReference>
<evidence type="ECO:0000256" key="8">
    <source>
        <dbReference type="ARBA" id="ARBA00023306"/>
    </source>
</evidence>
<protein>
    <recommendedName>
        <fullName evidence="10">Kinetochore protein Spc24</fullName>
    </recommendedName>
</protein>
<keyword evidence="2 10" id="KW-0158">Chromosome</keyword>
<keyword evidence="3 10" id="KW-0132">Cell division</keyword>
<name>A0A1Y2AI44_9TREE</name>
<comment type="function">
    <text evidence="10">Acts as a component of the essential kinetochore-associated NDC80 complex, which is required for chromosome segregation and spindle checkpoint activity.</text>
</comment>
<keyword evidence="5 10" id="KW-0995">Kinetochore</keyword>
<dbReference type="OrthoDB" id="3344830at2759"/>
<dbReference type="InterPro" id="IPR038066">
    <property type="entry name" value="Spc24_Fungi_globular_sf"/>
</dbReference>
<evidence type="ECO:0000313" key="12">
    <source>
        <dbReference type="EMBL" id="ORY22134.1"/>
    </source>
</evidence>
<evidence type="ECO:0000256" key="11">
    <source>
        <dbReference type="SAM" id="MobiDB-lite"/>
    </source>
</evidence>
<dbReference type="GO" id="GO:0007059">
    <property type="term" value="P:chromosome segregation"/>
    <property type="evidence" value="ECO:0007669"/>
    <property type="project" value="TreeGrafter"/>
</dbReference>
<evidence type="ECO:0000256" key="2">
    <source>
        <dbReference type="ARBA" id="ARBA00022454"/>
    </source>
</evidence>
<sequence>MSAAIASSSHPHTMLDSPNHSYTDSNQSQELQEDQWRALAKIVRDVGPTLHPDEELGDLAAAEQAVNAKDAERAEVVDLLRDELRALTKQYNLASHAAQRPASHPTTAEHDAQVRSLEGEQYALGKQLNEEQAGVSKKEVELGRVKGEKEEVGRIQVGEEGYLNGKIIRLKMFAEAGFSILDKEGQQPKVLIRNDNKDDVHSVVADPARSKVNMANLIWSLASE</sequence>
<reference evidence="12 13" key="1">
    <citation type="submission" date="2016-07" db="EMBL/GenBank/DDBJ databases">
        <title>Pervasive Adenine N6-methylation of Active Genes in Fungi.</title>
        <authorList>
            <consortium name="DOE Joint Genome Institute"/>
            <person name="Mondo S.J."/>
            <person name="Dannebaum R.O."/>
            <person name="Kuo R.C."/>
            <person name="Labutti K."/>
            <person name="Haridas S."/>
            <person name="Kuo A."/>
            <person name="Salamov A."/>
            <person name="Ahrendt S.R."/>
            <person name="Lipzen A."/>
            <person name="Sullivan W."/>
            <person name="Andreopoulos W.B."/>
            <person name="Clum A."/>
            <person name="Lindquist E."/>
            <person name="Daum C."/>
            <person name="Ramamoorthy G.K."/>
            <person name="Gryganskyi A."/>
            <person name="Culley D."/>
            <person name="Magnuson J.K."/>
            <person name="James T.Y."/>
            <person name="O'Malley M.A."/>
            <person name="Stajich J.E."/>
            <person name="Spatafora J.W."/>
            <person name="Visel A."/>
            <person name="Grigoriev I.V."/>
        </authorList>
    </citation>
    <scope>NUCLEOTIDE SEQUENCE [LARGE SCALE GENOMIC DNA]</scope>
    <source>
        <strain evidence="12 13">68-887.2</strain>
    </source>
</reference>
<dbReference type="SUPFAM" id="SSF143026">
    <property type="entry name" value="Kinetochore globular domain"/>
    <property type="match status" value="1"/>
</dbReference>
<evidence type="ECO:0000256" key="9">
    <source>
        <dbReference type="ARBA" id="ARBA00023328"/>
    </source>
</evidence>
<keyword evidence="7 10" id="KW-0539">Nucleus</keyword>
<comment type="similarity">
    <text evidence="1 10">Belongs to the SPC24 family.</text>
</comment>
<keyword evidence="13" id="KW-1185">Reference proteome</keyword>
<proteinExistence type="inferred from homology"/>
<dbReference type="Pfam" id="PF08286">
    <property type="entry name" value="Spc24"/>
    <property type="match status" value="1"/>
</dbReference>
<evidence type="ECO:0000256" key="7">
    <source>
        <dbReference type="ARBA" id="ARBA00023242"/>
    </source>
</evidence>
<feature type="compositionally biased region" description="Polar residues" evidence="11">
    <location>
        <begin position="1"/>
        <end position="30"/>
    </location>
</feature>
<comment type="subunit">
    <text evidence="10">Component of the NDC80 complex.</text>
</comment>
<keyword evidence="9 10" id="KW-0137">Centromere</keyword>
<dbReference type="GO" id="GO:0031262">
    <property type="term" value="C:Ndc80 complex"/>
    <property type="evidence" value="ECO:0007669"/>
    <property type="project" value="TreeGrafter"/>
</dbReference>
<dbReference type="GO" id="GO:0051301">
    <property type="term" value="P:cell division"/>
    <property type="evidence" value="ECO:0007669"/>
    <property type="project" value="UniProtKB-UniRule"/>
</dbReference>
<evidence type="ECO:0000256" key="5">
    <source>
        <dbReference type="ARBA" id="ARBA00022838"/>
    </source>
</evidence>
<dbReference type="InterPro" id="IPR013252">
    <property type="entry name" value="Ndc80_Spc24"/>
</dbReference>
<dbReference type="InParanoid" id="A0A1Y2AI44"/>
<dbReference type="GO" id="GO:0005634">
    <property type="term" value="C:nucleus"/>
    <property type="evidence" value="ECO:0007669"/>
    <property type="project" value="UniProtKB-SubCell"/>
</dbReference>
<comment type="caution">
    <text evidence="12">The sequence shown here is derived from an EMBL/GenBank/DDBJ whole genome shotgun (WGS) entry which is preliminary data.</text>
</comment>
<evidence type="ECO:0000256" key="10">
    <source>
        <dbReference type="RuleBase" id="RU368011"/>
    </source>
</evidence>
<keyword evidence="6" id="KW-0175">Coiled coil</keyword>
<dbReference type="STRING" id="71784.A0A1Y2AI44"/>
<keyword evidence="4 10" id="KW-0498">Mitosis</keyword>
<evidence type="ECO:0000256" key="6">
    <source>
        <dbReference type="ARBA" id="ARBA00023054"/>
    </source>
</evidence>
<evidence type="ECO:0000256" key="3">
    <source>
        <dbReference type="ARBA" id="ARBA00022618"/>
    </source>
</evidence>
<gene>
    <name evidence="12" type="ORF">BCR39DRAFT_552234</name>
</gene>
<dbReference type="PANTHER" id="PTHR22142:SF2">
    <property type="entry name" value="KINETOCHORE PROTEIN SPC24"/>
    <property type="match status" value="1"/>
</dbReference>